<dbReference type="Proteomes" id="UP000588604">
    <property type="component" value="Unassembled WGS sequence"/>
</dbReference>
<dbReference type="EMBL" id="JACIJO010000002">
    <property type="protein sequence ID" value="MBB6327044.1"/>
    <property type="molecule type" value="Genomic_DNA"/>
</dbReference>
<dbReference type="InterPro" id="IPR013784">
    <property type="entry name" value="Carb-bd-like_fold"/>
</dbReference>
<dbReference type="SUPFAM" id="SSF56935">
    <property type="entry name" value="Porins"/>
    <property type="match status" value="1"/>
</dbReference>
<name>A0A841MQS6_9BACT</name>
<dbReference type="InterPro" id="IPR037066">
    <property type="entry name" value="Plug_dom_sf"/>
</dbReference>
<evidence type="ECO:0008006" key="3">
    <source>
        <dbReference type="Google" id="ProtNLM"/>
    </source>
</evidence>
<accession>A0A841MQS6</accession>
<comment type="caution">
    <text evidence="1">The sequence shown here is derived from an EMBL/GenBank/DDBJ whole genome shotgun (WGS) entry which is preliminary data.</text>
</comment>
<protein>
    <recommendedName>
        <fullName evidence="3">TonB-dependent receptor plug domain-containing protein</fullName>
    </recommendedName>
</protein>
<evidence type="ECO:0000313" key="2">
    <source>
        <dbReference type="Proteomes" id="UP000588604"/>
    </source>
</evidence>
<dbReference type="AlphaFoldDB" id="A0A841MQS6"/>
<organism evidence="1 2">
    <name type="scientific">Algoriphagus iocasae</name>
    <dbReference type="NCBI Taxonomy" id="1836499"/>
    <lineage>
        <taxon>Bacteria</taxon>
        <taxon>Pseudomonadati</taxon>
        <taxon>Bacteroidota</taxon>
        <taxon>Cytophagia</taxon>
        <taxon>Cytophagales</taxon>
        <taxon>Cyclobacteriaceae</taxon>
        <taxon>Algoriphagus</taxon>
    </lineage>
</organism>
<dbReference type="Gene3D" id="2.60.40.1120">
    <property type="entry name" value="Carboxypeptidase-like, regulatory domain"/>
    <property type="match status" value="1"/>
</dbReference>
<sequence length="886" mass="98395">MRRNIYFSYSFLLLLIFSLTAFPGNISAQNVIFTGIVKDGTTGKPLKDAHVFIANSTFQSFTDSLGGFSIANISDGRWEISAKKEGFEMQHESILVKKNGNSKLEILLKPLPEQGINRLNLSDKKREKLIEEFLTSFYSGSQFKDQIRFLNPEALIFSEMENSKSTLVNSEDYLIFVNDQTGFLYTLYLLKPFEIGQPILNENISLTFLDLINEVPELISERTSIREKILSISPEFYLRQMLTGELNSSSGESSAEVSFGKFPGEYLLKFNHPLQIDGKGSLSYSGEDLALRAEGSPVFEEKLILGGNFEKIHPFDKLPLNFNSEKILKLSNVEKNAQVMQEKVFLQTDRKHYLRGETLFFKANMIYSNPLLADELSKVLHVEILDTTGYQEYHQVFPIISGKSMGSIFLPIALNQKNYILRAYTSWSLNYGDESSFYLPIQVHDPSIKPAVSMPAPISSGVSIFSDKQTYSAGEDVNLNIMVRDKNGKPVSADLSISVLDLNQAVPLESRISMDEEFQLPPVAPNADLKDFTYPLETRFTAIGEIKDENNNPVEGDVTALINSMENIEKFEVSKDGVFTIPNLTFDDEFEIAIQAKNKDALPIRNIDLEIQNFPTGRDLSQFQFPEMTSTQTASLTAKEIQENMQQGEILLDEFVINEEKTDPVGPMVYGEPDNSVDPATLPLNGSTSQFIYLLAGQVAGMNVSGTPPSISFRNGGEPLIMIDGVPINPPSGPMIGGGSASGRTATDIIAGINVFAIKRVEVIKRTVSMLGEGGRNGIISFIMKSGAELEEANEAMSNSFKPFKLSGFPKLKKFETVIEAQAQEPLLRGLKPTLYWNPEIITSEDVLSQKVTFKSSLSGGPMWIEIKGITADGQPVEGKFVINQQ</sequence>
<dbReference type="Pfam" id="PF13715">
    <property type="entry name" value="CarbopepD_reg_2"/>
    <property type="match status" value="1"/>
</dbReference>
<dbReference type="Gene3D" id="2.170.130.10">
    <property type="entry name" value="TonB-dependent receptor, plug domain"/>
    <property type="match status" value="1"/>
</dbReference>
<keyword evidence="2" id="KW-1185">Reference proteome</keyword>
<dbReference type="GO" id="GO:0030246">
    <property type="term" value="F:carbohydrate binding"/>
    <property type="evidence" value="ECO:0007669"/>
    <property type="project" value="InterPro"/>
</dbReference>
<proteinExistence type="predicted"/>
<dbReference type="SUPFAM" id="SSF49452">
    <property type="entry name" value="Starch-binding domain-like"/>
    <property type="match status" value="1"/>
</dbReference>
<evidence type="ECO:0000313" key="1">
    <source>
        <dbReference type="EMBL" id="MBB6327044.1"/>
    </source>
</evidence>
<reference evidence="1 2" key="1">
    <citation type="submission" date="2020-08" db="EMBL/GenBank/DDBJ databases">
        <title>Genomic Encyclopedia of Type Strains, Phase IV (KMG-IV): sequencing the most valuable type-strain genomes for metagenomic binning, comparative biology and taxonomic classification.</title>
        <authorList>
            <person name="Goeker M."/>
        </authorList>
    </citation>
    <scope>NUCLEOTIDE SEQUENCE [LARGE SCALE GENOMIC DNA]</scope>
    <source>
        <strain evidence="1 2">DSM 102044</strain>
    </source>
</reference>
<dbReference type="RefSeq" id="WP_184495629.1">
    <property type="nucleotide sequence ID" value="NZ_JACIJO010000002.1"/>
</dbReference>
<gene>
    <name evidence="1" type="ORF">FHS59_002672</name>
</gene>